<feature type="transmembrane region" description="Helical" evidence="1">
    <location>
        <begin position="43"/>
        <end position="61"/>
    </location>
</feature>
<organism evidence="2">
    <name type="scientific">Caulobacter sp. 73W</name>
    <dbReference type="NCBI Taxonomy" id="3161137"/>
    <lineage>
        <taxon>Bacteria</taxon>
        <taxon>Pseudomonadati</taxon>
        <taxon>Pseudomonadota</taxon>
        <taxon>Alphaproteobacteria</taxon>
        <taxon>Caulobacterales</taxon>
        <taxon>Caulobacteraceae</taxon>
        <taxon>Caulobacter</taxon>
    </lineage>
</organism>
<dbReference type="RefSeq" id="WP_369060125.1">
    <property type="nucleotide sequence ID" value="NZ_CP158375.1"/>
</dbReference>
<reference evidence="2" key="1">
    <citation type="submission" date="2024-06" db="EMBL/GenBank/DDBJ databases">
        <title>Caulobacter inopinatus, sp. nov.</title>
        <authorList>
            <person name="Donachie S.P."/>
        </authorList>
    </citation>
    <scope>NUCLEOTIDE SEQUENCE</scope>
    <source>
        <strain evidence="2">73W</strain>
    </source>
</reference>
<accession>A0AB39KU92</accession>
<evidence type="ECO:0000313" key="2">
    <source>
        <dbReference type="EMBL" id="XDO97122.1"/>
    </source>
</evidence>
<dbReference type="AlphaFoldDB" id="A0AB39KU92"/>
<name>A0AB39KU92_9CAUL</name>
<dbReference type="EMBL" id="CP158375">
    <property type="protein sequence ID" value="XDO97122.1"/>
    <property type="molecule type" value="Genomic_DNA"/>
</dbReference>
<evidence type="ECO:0000256" key="1">
    <source>
        <dbReference type="SAM" id="Phobius"/>
    </source>
</evidence>
<protein>
    <submittedName>
        <fullName evidence="2">Uncharacterized protein</fullName>
    </submittedName>
</protein>
<gene>
    <name evidence="2" type="ORF">ABOZ73_01465</name>
</gene>
<keyword evidence="1" id="KW-1133">Transmembrane helix</keyword>
<feature type="transmembrane region" description="Helical" evidence="1">
    <location>
        <begin position="103"/>
        <end position="123"/>
    </location>
</feature>
<sequence length="126" mass="14186">MADLEFETRLDRMFADTPVFEDREVFARQVVTRLERGWSMRQWTIWIAGFIGGLTGVWQLIRSGILVRAEDIPTEPVRQLSHRVMEASKVGLEFSSLPFGGEVMWAAAGLSTLAVIFVAMRAVGEL</sequence>
<keyword evidence="1" id="KW-0812">Transmembrane</keyword>
<keyword evidence="1" id="KW-0472">Membrane</keyword>
<proteinExistence type="predicted"/>